<reference evidence="2" key="1">
    <citation type="journal article" date="2020" name="MBio">
        <title>Horizontal gene transfer to a defensive symbiont with a reduced genome amongst a multipartite beetle microbiome.</title>
        <authorList>
            <person name="Waterworth S.C."/>
            <person name="Florez L.V."/>
            <person name="Rees E.R."/>
            <person name="Hertweck C."/>
            <person name="Kaltenpoth M."/>
            <person name="Kwan J.C."/>
        </authorList>
    </citation>
    <scope>NUCLEOTIDE SEQUENCE [LARGE SCALE GENOMIC DNA]</scope>
</reference>
<dbReference type="AlphaFoldDB" id="A0A7V8FEI4"/>
<protein>
    <submittedName>
        <fullName evidence="1">Uncharacterized protein</fullName>
    </submittedName>
</protein>
<proteinExistence type="predicted"/>
<accession>A0A7V8FEI4</accession>
<dbReference type="Proteomes" id="UP000487117">
    <property type="component" value="Unassembled WGS sequence"/>
</dbReference>
<evidence type="ECO:0000313" key="2">
    <source>
        <dbReference type="Proteomes" id="UP000487117"/>
    </source>
</evidence>
<name>A0A7V8FEI4_STEMA</name>
<gene>
    <name evidence="1" type="ORF">GAK31_02945</name>
</gene>
<dbReference type="EMBL" id="WNDS01000004">
    <property type="protein sequence ID" value="KAF1013922.1"/>
    <property type="molecule type" value="Genomic_DNA"/>
</dbReference>
<organism evidence="1 2">
    <name type="scientific">Stenotrophomonas maltophilia</name>
    <name type="common">Pseudomonas maltophilia</name>
    <name type="synonym">Xanthomonas maltophilia</name>
    <dbReference type="NCBI Taxonomy" id="40324"/>
    <lineage>
        <taxon>Bacteria</taxon>
        <taxon>Pseudomonadati</taxon>
        <taxon>Pseudomonadota</taxon>
        <taxon>Gammaproteobacteria</taxon>
        <taxon>Lysobacterales</taxon>
        <taxon>Lysobacteraceae</taxon>
        <taxon>Stenotrophomonas</taxon>
        <taxon>Stenotrophomonas maltophilia group</taxon>
    </lineage>
</organism>
<evidence type="ECO:0000313" key="1">
    <source>
        <dbReference type="EMBL" id="KAF1013922.1"/>
    </source>
</evidence>
<comment type="caution">
    <text evidence="1">The sequence shown here is derived from an EMBL/GenBank/DDBJ whole genome shotgun (WGS) entry which is preliminary data.</text>
</comment>
<sequence>MSDSLERGLIERVECLESDDENLDSKLDGIDAWLQSPLAWNGGRRRLMLYGADVDDILPSHKGTLSDGMGYLFLPETPDFSTGDQSGAFFLQLG</sequence>